<dbReference type="InterPro" id="IPR001029">
    <property type="entry name" value="Flagellin_N"/>
</dbReference>
<proteinExistence type="inferred from homology"/>
<dbReference type="PANTHER" id="PTHR42792:SF2">
    <property type="entry name" value="FLAGELLIN"/>
    <property type="match status" value="1"/>
</dbReference>
<evidence type="ECO:0000313" key="9">
    <source>
        <dbReference type="Proteomes" id="UP001225042"/>
    </source>
</evidence>
<dbReference type="Proteomes" id="UP001225042">
    <property type="component" value="Unassembled WGS sequence"/>
</dbReference>
<dbReference type="SUPFAM" id="SSF64518">
    <property type="entry name" value="Phase 1 flagellin"/>
    <property type="match status" value="1"/>
</dbReference>
<keyword evidence="3 5" id="KW-0964">Secreted</keyword>
<evidence type="ECO:0000256" key="4">
    <source>
        <dbReference type="ARBA" id="ARBA00023143"/>
    </source>
</evidence>
<dbReference type="GO" id="GO:0005198">
    <property type="term" value="F:structural molecule activity"/>
    <property type="evidence" value="ECO:0007669"/>
    <property type="project" value="UniProtKB-UniRule"/>
</dbReference>
<gene>
    <name evidence="8" type="ORF">RBJ67_13180</name>
</gene>
<evidence type="ECO:0000259" key="7">
    <source>
        <dbReference type="Pfam" id="PF00700"/>
    </source>
</evidence>
<dbReference type="PRINTS" id="PR00207">
    <property type="entry name" value="FLAGELLIN"/>
</dbReference>
<dbReference type="InterPro" id="IPR042187">
    <property type="entry name" value="Flagellin_C_sub2"/>
</dbReference>
<dbReference type="Pfam" id="PF00700">
    <property type="entry name" value="Flagellin_C"/>
    <property type="match status" value="1"/>
</dbReference>
<evidence type="ECO:0000256" key="3">
    <source>
        <dbReference type="ARBA" id="ARBA00022525"/>
    </source>
</evidence>
<reference evidence="8 9" key="1">
    <citation type="submission" date="2023-08" db="EMBL/GenBank/DDBJ databases">
        <authorList>
            <person name="Dale J."/>
        </authorList>
    </citation>
    <scope>NUCLEOTIDE SEQUENCE [LARGE SCALE GENOMIC DNA]</scope>
    <source>
        <strain evidence="8 9">2023EL-00788</strain>
    </source>
</reference>
<sequence length="625" mass="65342">MAGIITNVNTLVVQNTALKNSSVLQQSIERLSSGMRINSAKDDAAGQAIANRMGSQIKGLLQAQRNASDGRSMAETAEGALSEINQRLQRIRELSVQSLSETYTLEDADSIQAEINVNLKEIARLNSQTTFNGKNVLDGSAGNVPIQVGVNDNETLGVFLGKPGFSVDELGLTDLVIRGISGKVTPTDQLLGSASNISLSSGSTSVSFNTAGVALTSAKLVRSSSGILFIQGTDAQGKNTYLTANYGATYNTATDSASVSVSAVTSSPLYSDISTLPSRTVSGLSFVDDSNAAMSADALVSSNGKYYIQQGTDYYEAELNWGPTGAMQAKVTDPTALTTLTSPVNVTTTPAVDLTTVTPSFLDSSGNAVSGAARLVKNGSSYFMEVDNGGGDFRYYAASVAVTSDGGTPAVTVQANTATAQNTFTDVSTVGGTSYVTIDPAKMQLNYTDNDGKTFANVLDSDADGNYVMNLGADGKSATLVQQSDGSLLIKTLNGSGEIQIYYPNSYTASTDAATGWTTINLRETGDGIRLRNPEDPLATLDAAIARVDQRRSLLGATMNRLESVQNVQTATSTALSASRSRIEDADYAEEVSKMSRSQIVQQAGNSVLAKSNHLPDAVLSLLQG</sequence>
<feature type="domain" description="Flagellin N-terminal" evidence="6">
    <location>
        <begin position="4"/>
        <end position="140"/>
    </location>
</feature>
<dbReference type="EMBL" id="JAVDKS010000005">
    <property type="protein sequence ID" value="MDQ2257090.1"/>
    <property type="molecule type" value="Genomic_DNA"/>
</dbReference>
<keyword evidence="4 5" id="KW-0975">Bacterial flagellum</keyword>
<dbReference type="InterPro" id="IPR046358">
    <property type="entry name" value="Flagellin_C"/>
</dbReference>
<comment type="caution">
    <text evidence="8">The sequence shown here is derived from an EMBL/GenBank/DDBJ whole genome shotgun (WGS) entry which is preliminary data.</text>
</comment>
<dbReference type="InterPro" id="IPR001492">
    <property type="entry name" value="Flagellin"/>
</dbReference>
<evidence type="ECO:0000256" key="2">
    <source>
        <dbReference type="ARBA" id="ARBA00005709"/>
    </source>
</evidence>
<keyword evidence="9" id="KW-1185">Reference proteome</keyword>
<dbReference type="Gene3D" id="1.20.1330.10">
    <property type="entry name" value="f41 fragment of flagellin, N-terminal domain"/>
    <property type="match status" value="1"/>
</dbReference>
<comment type="function">
    <text evidence="1 5">Flagellin is the subunit protein which polymerizes to form the filaments of bacterial flagella.</text>
</comment>
<evidence type="ECO:0000313" key="8">
    <source>
        <dbReference type="EMBL" id="MDQ2257090.1"/>
    </source>
</evidence>
<keyword evidence="8" id="KW-0969">Cilium</keyword>
<dbReference type="Pfam" id="PF00669">
    <property type="entry name" value="Flagellin_N"/>
    <property type="match status" value="1"/>
</dbReference>
<dbReference type="AlphaFoldDB" id="A0AAW8H943"/>
<accession>A0AAW8H943</accession>
<name>A0AAW8H943_9ENTR</name>
<evidence type="ECO:0000259" key="6">
    <source>
        <dbReference type="Pfam" id="PF00669"/>
    </source>
</evidence>
<feature type="domain" description="Flagellin C-terminal" evidence="7">
    <location>
        <begin position="539"/>
        <end position="623"/>
    </location>
</feature>
<dbReference type="GO" id="GO:0005576">
    <property type="term" value="C:extracellular region"/>
    <property type="evidence" value="ECO:0007669"/>
    <property type="project" value="UniProtKB-SubCell"/>
</dbReference>
<comment type="subcellular location">
    <subcellularLocation>
        <location evidence="5">Secreted</location>
    </subcellularLocation>
    <subcellularLocation>
        <location evidence="5">Bacterial flagellum</location>
    </subcellularLocation>
</comment>
<keyword evidence="8" id="KW-0966">Cell projection</keyword>
<evidence type="ECO:0000256" key="5">
    <source>
        <dbReference type="RuleBase" id="RU362073"/>
    </source>
</evidence>
<organism evidence="8 9">
    <name type="scientific">Enterobacter soli</name>
    <dbReference type="NCBI Taxonomy" id="885040"/>
    <lineage>
        <taxon>Bacteria</taxon>
        <taxon>Pseudomonadati</taxon>
        <taxon>Pseudomonadota</taxon>
        <taxon>Gammaproteobacteria</taxon>
        <taxon>Enterobacterales</taxon>
        <taxon>Enterobacteriaceae</taxon>
        <taxon>Enterobacter</taxon>
    </lineage>
</organism>
<dbReference type="GO" id="GO:0009288">
    <property type="term" value="C:bacterial-type flagellum"/>
    <property type="evidence" value="ECO:0007669"/>
    <property type="project" value="UniProtKB-SubCell"/>
</dbReference>
<protein>
    <recommendedName>
        <fullName evidence="5">Flagellin</fullName>
    </recommendedName>
</protein>
<comment type="similarity">
    <text evidence="2 5">Belongs to the bacterial flagellin family.</text>
</comment>
<keyword evidence="8" id="KW-0282">Flagellum</keyword>
<evidence type="ECO:0000256" key="1">
    <source>
        <dbReference type="ARBA" id="ARBA00002270"/>
    </source>
</evidence>
<dbReference type="Gene3D" id="6.10.10.10">
    <property type="entry name" value="Flagellar export chaperone, C-terminal domain"/>
    <property type="match status" value="1"/>
</dbReference>
<dbReference type="PANTHER" id="PTHR42792">
    <property type="entry name" value="FLAGELLIN"/>
    <property type="match status" value="1"/>
</dbReference>
<dbReference type="RefSeq" id="WP_306682897.1">
    <property type="nucleotide sequence ID" value="NZ_JAVDKR010000003.1"/>
</dbReference>